<reference evidence="10 11" key="1">
    <citation type="submission" date="2020-09" db="EMBL/GenBank/DDBJ databases">
        <title>Parvimonas S3374 sp. nov.</title>
        <authorList>
            <person name="Buhl M."/>
        </authorList>
    </citation>
    <scope>NUCLEOTIDE SEQUENCE [LARGE SCALE GENOMIC DNA]</scope>
    <source>
        <strain evidence="10 11">S3374</strain>
    </source>
</reference>
<name>A0ABS1C9W3_9FIRM</name>
<feature type="region of interest" description="Disordered" evidence="5">
    <location>
        <begin position="1"/>
        <end position="27"/>
    </location>
</feature>
<protein>
    <submittedName>
        <fullName evidence="10">Cna B-type domain-containing protein</fullName>
    </submittedName>
</protein>
<dbReference type="NCBIfam" id="TIGR01167">
    <property type="entry name" value="LPXTG_anchor"/>
    <property type="match status" value="1"/>
</dbReference>
<evidence type="ECO:0000256" key="3">
    <source>
        <dbReference type="ARBA" id="ARBA00022729"/>
    </source>
</evidence>
<keyword evidence="1" id="KW-0134">Cell wall</keyword>
<dbReference type="Gene3D" id="2.60.40.10">
    <property type="entry name" value="Immunoglobulins"/>
    <property type="match status" value="1"/>
</dbReference>
<keyword evidence="4" id="KW-0572">Peptidoglycan-anchor</keyword>
<dbReference type="Pfam" id="PF00746">
    <property type="entry name" value="Gram_pos_anchor"/>
    <property type="match status" value="1"/>
</dbReference>
<evidence type="ECO:0000256" key="2">
    <source>
        <dbReference type="ARBA" id="ARBA00022525"/>
    </source>
</evidence>
<evidence type="ECO:0000256" key="6">
    <source>
        <dbReference type="SAM" id="Phobius"/>
    </source>
</evidence>
<keyword evidence="2" id="KW-0964">Secreted</keyword>
<feature type="transmembrane region" description="Helical" evidence="6">
    <location>
        <begin position="273"/>
        <end position="295"/>
    </location>
</feature>
<accession>A0ABS1C9W3</accession>
<feature type="compositionally biased region" description="Basic and acidic residues" evidence="5">
    <location>
        <begin position="1"/>
        <end position="20"/>
    </location>
</feature>
<proteinExistence type="predicted"/>
<organism evidence="10 11">
    <name type="scientific">Parvimonas parva</name>
    <dbReference type="NCBI Taxonomy" id="2769485"/>
    <lineage>
        <taxon>Bacteria</taxon>
        <taxon>Bacillati</taxon>
        <taxon>Bacillota</taxon>
        <taxon>Tissierellia</taxon>
        <taxon>Tissierellales</taxon>
        <taxon>Peptoniphilaceae</taxon>
        <taxon>Parvimonas</taxon>
    </lineage>
</organism>
<dbReference type="CDD" id="cd00222">
    <property type="entry name" value="CollagenBindB"/>
    <property type="match status" value="1"/>
</dbReference>
<dbReference type="InterPro" id="IPR019931">
    <property type="entry name" value="LPXTG_anchor"/>
</dbReference>
<keyword evidence="6" id="KW-1133">Transmembrane helix</keyword>
<dbReference type="Gene3D" id="2.60.40.1140">
    <property type="entry name" value="Collagen-binding surface protein Cna, B-type domain"/>
    <property type="match status" value="1"/>
</dbReference>
<evidence type="ECO:0000313" key="10">
    <source>
        <dbReference type="EMBL" id="MBK1468878.1"/>
    </source>
</evidence>
<evidence type="ECO:0000313" key="11">
    <source>
        <dbReference type="Proteomes" id="UP000823123"/>
    </source>
</evidence>
<feature type="non-terminal residue" evidence="10">
    <location>
        <position position="1"/>
    </location>
</feature>
<evidence type="ECO:0000256" key="4">
    <source>
        <dbReference type="ARBA" id="ARBA00023088"/>
    </source>
</evidence>
<feature type="domain" description="CNA-B" evidence="8">
    <location>
        <begin position="152"/>
        <end position="252"/>
    </location>
</feature>
<dbReference type="RefSeq" id="WP_201275769.1">
    <property type="nucleotide sequence ID" value="NZ_JACVDA010000016.1"/>
</dbReference>
<keyword evidence="6" id="KW-0812">Transmembrane</keyword>
<feature type="domain" description="Gram-positive cocci surface proteins LPxTG" evidence="7">
    <location>
        <begin position="264"/>
        <end position="301"/>
    </location>
</feature>
<dbReference type="InterPro" id="IPR041033">
    <property type="entry name" value="SpaA_PFL_dom_1"/>
</dbReference>
<feature type="domain" description="SpaA-like prealbumin fold" evidence="9">
    <location>
        <begin position="31"/>
        <end position="110"/>
    </location>
</feature>
<evidence type="ECO:0000259" key="8">
    <source>
        <dbReference type="Pfam" id="PF05738"/>
    </source>
</evidence>
<keyword evidence="3" id="KW-0732">Signal</keyword>
<keyword evidence="6" id="KW-0472">Membrane</keyword>
<sequence>ADGNEVKADGNKLTVTDKTEPVVPPTPVEKEVEFSKVNVGGKEIAGAEIQIKDEQGKVVKDWTSKEGQSEKIKLKAGTYIFHEEAAPNGYLKVTDITFEVDEQGKVKVKNADGNEVKADGNKLTVTDKTEPVVPPTPETPWTPMIPPTRNLKVTKEWLGTNGNKITAPVDKIEVELYKDGKATGQKLKLNKSNSWTGEFKDLKAYESILNSKPYEYTIKEVGESNNSIKFDGKWFKVIYSGNMKDGIKVTNTLIPTTPPPMPPEKPKLPKTGIGINTLIYAGISSILGGTILLFLRKRKVKNEIDV</sequence>
<keyword evidence="11" id="KW-1185">Reference proteome</keyword>
<dbReference type="Proteomes" id="UP000823123">
    <property type="component" value="Unassembled WGS sequence"/>
</dbReference>
<comment type="caution">
    <text evidence="10">The sequence shown here is derived from an EMBL/GenBank/DDBJ whole genome shotgun (WGS) entry which is preliminary data.</text>
</comment>
<gene>
    <name evidence="10" type="ORF">IBJ83_06070</name>
</gene>
<dbReference type="SUPFAM" id="SSF49478">
    <property type="entry name" value="Cna protein B-type domain"/>
    <property type="match status" value="1"/>
</dbReference>
<dbReference type="InterPro" id="IPR013783">
    <property type="entry name" value="Ig-like_fold"/>
</dbReference>
<dbReference type="Pfam" id="PF05738">
    <property type="entry name" value="Cna_B"/>
    <property type="match status" value="1"/>
</dbReference>
<evidence type="ECO:0000256" key="5">
    <source>
        <dbReference type="SAM" id="MobiDB-lite"/>
    </source>
</evidence>
<dbReference type="InterPro" id="IPR008454">
    <property type="entry name" value="Collagen-bd_Cna-like_B-typ_dom"/>
</dbReference>
<dbReference type="Pfam" id="PF17802">
    <property type="entry name" value="SpaA"/>
    <property type="match status" value="1"/>
</dbReference>
<evidence type="ECO:0000259" key="7">
    <source>
        <dbReference type="Pfam" id="PF00746"/>
    </source>
</evidence>
<dbReference type="EMBL" id="JACVDA010000016">
    <property type="protein sequence ID" value="MBK1468878.1"/>
    <property type="molecule type" value="Genomic_DNA"/>
</dbReference>
<evidence type="ECO:0000256" key="1">
    <source>
        <dbReference type="ARBA" id="ARBA00022512"/>
    </source>
</evidence>
<evidence type="ECO:0000259" key="9">
    <source>
        <dbReference type="Pfam" id="PF17802"/>
    </source>
</evidence>